<gene>
    <name evidence="6" type="ORF">E1742_01815</name>
    <name evidence="5" type="ORF">GCM10007388_45870</name>
</gene>
<dbReference type="OrthoDB" id="345640at2"/>
<dbReference type="Gene3D" id="3.30.1330.60">
    <property type="entry name" value="OmpA-like domain"/>
    <property type="match status" value="1"/>
</dbReference>
<dbReference type="CDD" id="cd07185">
    <property type="entry name" value="OmpA_C-like"/>
    <property type="match status" value="1"/>
</dbReference>
<dbReference type="Pfam" id="PF00691">
    <property type="entry name" value="OmpA"/>
    <property type="match status" value="1"/>
</dbReference>
<evidence type="ECO:0000256" key="1">
    <source>
        <dbReference type="PROSITE-ProRule" id="PRU00473"/>
    </source>
</evidence>
<keyword evidence="3" id="KW-0812">Transmembrane</keyword>
<keyword evidence="1 3" id="KW-0472">Membrane</keyword>
<dbReference type="InterPro" id="IPR036737">
    <property type="entry name" value="OmpA-like_sf"/>
</dbReference>
<evidence type="ECO:0000256" key="3">
    <source>
        <dbReference type="SAM" id="Phobius"/>
    </source>
</evidence>
<dbReference type="PANTHER" id="PTHR38033:SF1">
    <property type="entry name" value="DOTU FAMILY TYPE IV_VI SECRETION SYSTEM PROTEIN"/>
    <property type="match status" value="1"/>
</dbReference>
<proteinExistence type="predicted"/>
<dbReference type="RefSeq" id="WP_134383190.1">
    <property type="nucleotide sequence ID" value="NZ_BMWW01000010.1"/>
</dbReference>
<reference evidence="5" key="1">
    <citation type="journal article" date="2014" name="Int. J. Syst. Evol. Microbiol.">
        <title>Complete genome sequence of Corynebacterium casei LMG S-19264T (=DSM 44701T), isolated from a smear-ripened cheese.</title>
        <authorList>
            <consortium name="US DOE Joint Genome Institute (JGI-PGF)"/>
            <person name="Walter F."/>
            <person name="Albersmeier A."/>
            <person name="Kalinowski J."/>
            <person name="Ruckert C."/>
        </authorList>
    </citation>
    <scope>NUCLEOTIDE SEQUENCE</scope>
    <source>
        <strain evidence="5">KCTC 12344</strain>
    </source>
</reference>
<dbReference type="InterPro" id="IPR038522">
    <property type="entry name" value="T4/T6SS_DotU_sf"/>
</dbReference>
<feature type="domain" description="OmpA-like" evidence="4">
    <location>
        <begin position="307"/>
        <end position="427"/>
    </location>
</feature>
<reference evidence="5" key="3">
    <citation type="submission" date="2022-12" db="EMBL/GenBank/DDBJ databases">
        <authorList>
            <person name="Sun Q."/>
            <person name="Kim S."/>
        </authorList>
    </citation>
    <scope>NUCLEOTIDE SEQUENCE</scope>
    <source>
        <strain evidence="5">KCTC 12344</strain>
    </source>
</reference>
<accession>A0A4V1ATB1</accession>
<evidence type="ECO:0000313" key="5">
    <source>
        <dbReference type="EMBL" id="GGZ07085.1"/>
    </source>
</evidence>
<dbReference type="Proteomes" id="UP000294359">
    <property type="component" value="Chromosome"/>
</dbReference>
<evidence type="ECO:0000313" key="7">
    <source>
        <dbReference type="Proteomes" id="UP000294359"/>
    </source>
</evidence>
<dbReference type="NCBIfam" id="TIGR03349">
    <property type="entry name" value="IV_VI_DotU"/>
    <property type="match status" value="1"/>
</dbReference>
<dbReference type="NCBIfam" id="TIGR03350">
    <property type="entry name" value="type_VI_ompA"/>
    <property type="match status" value="1"/>
</dbReference>
<keyword evidence="7" id="KW-1185">Reference proteome</keyword>
<reference evidence="6 7" key="2">
    <citation type="submission" date="2019-03" db="EMBL/GenBank/DDBJ databases">
        <title>Draft Genome Sequences of Six Type Strains of the Genus Massilia.</title>
        <authorList>
            <person name="Miess H."/>
            <person name="Frediansyhah A."/>
            <person name="Gross H."/>
        </authorList>
    </citation>
    <scope>NUCLEOTIDE SEQUENCE [LARGE SCALE GENOMIC DNA]</scope>
    <source>
        <strain evidence="6 7">DSM 17505</strain>
    </source>
</reference>
<feature type="transmembrane region" description="Helical" evidence="3">
    <location>
        <begin position="234"/>
        <end position="256"/>
    </location>
</feature>
<dbReference type="InterPro" id="IPR017733">
    <property type="entry name" value="OmpA-like_dom_proteobacteria"/>
</dbReference>
<evidence type="ECO:0000313" key="6">
    <source>
        <dbReference type="EMBL" id="QBQ35048.1"/>
    </source>
</evidence>
<sequence length="435" mass="46550">MADDGQQGGERTILVPRPGRRPAAPASETPADAVAPPAPMPLPPVAAGGVNPLVAAATPLLDLVVPLRIMVSHPDVAGLRSQLVTAIRQFEALARTAGYSPESVAVARYSLCTFLDETISATPWGGGGVWASRSLLVAFHNEAFGGEKFFQLLQKLSGDPAANLHLLELMYLCLALGLEGRYRVIDNGRAQLETLRERLQQLIRRERGTVEPELSPHWQPSTEKRPGLARFVPLWLIAFAALLLLVAVQLALSFLLNRQSDPVYAALNRIRLAGPVPAAPPVIPPVRVARFLAPEIERGLVSVTETPDRSTIVLHGDGVFASGSAEVRAQFEPLLARIGDALRPVPGKAIVIGHTDDVPSASARFPSNWALSKARAATVVRLLAERAGPAARYSVEGRGETEPLVRNDSAANRARNRRVVIVVLTPPPSSLRAAP</sequence>
<evidence type="ECO:0000313" key="8">
    <source>
        <dbReference type="Proteomes" id="UP000619512"/>
    </source>
</evidence>
<keyword evidence="3" id="KW-1133">Transmembrane helix</keyword>
<dbReference type="Gene3D" id="1.25.40.590">
    <property type="entry name" value="Type IV / VI secretion system, DotU"/>
    <property type="match status" value="1"/>
</dbReference>
<organism evidence="5 8">
    <name type="scientific">Pseudoduganella plicata</name>
    <dbReference type="NCBI Taxonomy" id="321984"/>
    <lineage>
        <taxon>Bacteria</taxon>
        <taxon>Pseudomonadati</taxon>
        <taxon>Pseudomonadota</taxon>
        <taxon>Betaproteobacteria</taxon>
        <taxon>Burkholderiales</taxon>
        <taxon>Oxalobacteraceae</taxon>
        <taxon>Telluria group</taxon>
        <taxon>Pseudoduganella</taxon>
    </lineage>
</organism>
<name>A0A4V1ATB1_9BURK</name>
<protein>
    <submittedName>
        <fullName evidence="6">DotU family type VI secretion system protein</fullName>
    </submittedName>
    <submittedName>
        <fullName evidence="5">Outer membrane protein</fullName>
    </submittedName>
</protein>
<dbReference type="GO" id="GO:0016020">
    <property type="term" value="C:membrane"/>
    <property type="evidence" value="ECO:0007669"/>
    <property type="project" value="UniProtKB-UniRule"/>
</dbReference>
<dbReference type="NCBIfam" id="NF038228">
    <property type="entry name" value="IcmH_DotU_IVB"/>
    <property type="match status" value="1"/>
</dbReference>
<dbReference type="PANTHER" id="PTHR38033">
    <property type="entry name" value="MEMBRANE PROTEIN-RELATED"/>
    <property type="match status" value="1"/>
</dbReference>
<evidence type="ECO:0000259" key="4">
    <source>
        <dbReference type="PROSITE" id="PS51123"/>
    </source>
</evidence>
<dbReference type="AlphaFoldDB" id="A0A4V1ATB1"/>
<dbReference type="EMBL" id="BMWW01000010">
    <property type="protein sequence ID" value="GGZ07085.1"/>
    <property type="molecule type" value="Genomic_DNA"/>
</dbReference>
<feature type="compositionally biased region" description="Low complexity" evidence="2">
    <location>
        <begin position="21"/>
        <end position="35"/>
    </location>
</feature>
<dbReference type="InterPro" id="IPR006665">
    <property type="entry name" value="OmpA-like"/>
</dbReference>
<dbReference type="SUPFAM" id="SSF103088">
    <property type="entry name" value="OmpA-like"/>
    <property type="match status" value="1"/>
</dbReference>
<feature type="region of interest" description="Disordered" evidence="2">
    <location>
        <begin position="1"/>
        <end position="37"/>
    </location>
</feature>
<dbReference type="EMBL" id="CP038026">
    <property type="protein sequence ID" value="QBQ35048.1"/>
    <property type="molecule type" value="Genomic_DNA"/>
</dbReference>
<dbReference type="NCBIfam" id="NF005444">
    <property type="entry name" value="PRK07033.1"/>
    <property type="match status" value="1"/>
</dbReference>
<dbReference type="Proteomes" id="UP000619512">
    <property type="component" value="Unassembled WGS sequence"/>
</dbReference>
<evidence type="ECO:0000256" key="2">
    <source>
        <dbReference type="SAM" id="MobiDB-lite"/>
    </source>
</evidence>
<dbReference type="PROSITE" id="PS51123">
    <property type="entry name" value="OMPA_2"/>
    <property type="match status" value="1"/>
</dbReference>
<dbReference type="Pfam" id="PF09850">
    <property type="entry name" value="DotU"/>
    <property type="match status" value="1"/>
</dbReference>
<dbReference type="InterPro" id="IPR017732">
    <property type="entry name" value="T4/T6SS_DotU"/>
</dbReference>